<name>A0AAV9CNZ0_ACOCL</name>
<keyword evidence="3" id="KW-1185">Reference proteome</keyword>
<accession>A0AAV9CNZ0</accession>
<dbReference type="AlphaFoldDB" id="A0AAV9CNZ0"/>
<dbReference type="EMBL" id="JAUJYO010000018">
    <property type="protein sequence ID" value="KAK1290766.1"/>
    <property type="molecule type" value="Genomic_DNA"/>
</dbReference>
<feature type="compositionally biased region" description="Basic residues" evidence="1">
    <location>
        <begin position="1"/>
        <end position="13"/>
    </location>
</feature>
<evidence type="ECO:0000313" key="2">
    <source>
        <dbReference type="EMBL" id="KAK1290766.1"/>
    </source>
</evidence>
<sequence length="69" mass="7542">MSLKLQKLHRISRNQKTYQRNRDEGLSTTEETSNQQEEAGDDDELGVGVKSGGGDKGRTVEMMTKGGSA</sequence>
<gene>
    <name evidence="2" type="ORF">QJS10_CPB18g01685</name>
</gene>
<feature type="compositionally biased region" description="Low complexity" evidence="1">
    <location>
        <begin position="27"/>
        <end position="37"/>
    </location>
</feature>
<protein>
    <submittedName>
        <fullName evidence="2">Uncharacterized protein</fullName>
    </submittedName>
</protein>
<organism evidence="2 3">
    <name type="scientific">Acorus calamus</name>
    <name type="common">Sweet flag</name>
    <dbReference type="NCBI Taxonomy" id="4465"/>
    <lineage>
        <taxon>Eukaryota</taxon>
        <taxon>Viridiplantae</taxon>
        <taxon>Streptophyta</taxon>
        <taxon>Embryophyta</taxon>
        <taxon>Tracheophyta</taxon>
        <taxon>Spermatophyta</taxon>
        <taxon>Magnoliopsida</taxon>
        <taxon>Liliopsida</taxon>
        <taxon>Acoraceae</taxon>
        <taxon>Acorus</taxon>
    </lineage>
</organism>
<evidence type="ECO:0000256" key="1">
    <source>
        <dbReference type="SAM" id="MobiDB-lite"/>
    </source>
</evidence>
<dbReference type="Proteomes" id="UP001180020">
    <property type="component" value="Unassembled WGS sequence"/>
</dbReference>
<reference evidence="2" key="2">
    <citation type="submission" date="2023-06" db="EMBL/GenBank/DDBJ databases">
        <authorList>
            <person name="Ma L."/>
            <person name="Liu K.-W."/>
            <person name="Li Z."/>
            <person name="Hsiao Y.-Y."/>
            <person name="Qi Y."/>
            <person name="Fu T."/>
            <person name="Tang G."/>
            <person name="Zhang D."/>
            <person name="Sun W.-H."/>
            <person name="Liu D.-K."/>
            <person name="Li Y."/>
            <person name="Chen G.-Z."/>
            <person name="Liu X.-D."/>
            <person name="Liao X.-Y."/>
            <person name="Jiang Y.-T."/>
            <person name="Yu X."/>
            <person name="Hao Y."/>
            <person name="Huang J."/>
            <person name="Zhao X.-W."/>
            <person name="Ke S."/>
            <person name="Chen Y.-Y."/>
            <person name="Wu W.-L."/>
            <person name="Hsu J.-L."/>
            <person name="Lin Y.-F."/>
            <person name="Huang M.-D."/>
            <person name="Li C.-Y."/>
            <person name="Huang L."/>
            <person name="Wang Z.-W."/>
            <person name="Zhao X."/>
            <person name="Zhong W.-Y."/>
            <person name="Peng D.-H."/>
            <person name="Ahmad S."/>
            <person name="Lan S."/>
            <person name="Zhang J.-S."/>
            <person name="Tsai W.-C."/>
            <person name="Van De Peer Y."/>
            <person name="Liu Z.-J."/>
        </authorList>
    </citation>
    <scope>NUCLEOTIDE SEQUENCE</scope>
    <source>
        <strain evidence="2">CP</strain>
        <tissue evidence="2">Leaves</tissue>
    </source>
</reference>
<reference evidence="2" key="1">
    <citation type="journal article" date="2023" name="Nat. Commun.">
        <title>Diploid and tetraploid genomes of Acorus and the evolution of monocots.</title>
        <authorList>
            <person name="Ma L."/>
            <person name="Liu K.W."/>
            <person name="Li Z."/>
            <person name="Hsiao Y.Y."/>
            <person name="Qi Y."/>
            <person name="Fu T."/>
            <person name="Tang G.D."/>
            <person name="Zhang D."/>
            <person name="Sun W.H."/>
            <person name="Liu D.K."/>
            <person name="Li Y."/>
            <person name="Chen G.Z."/>
            <person name="Liu X.D."/>
            <person name="Liao X.Y."/>
            <person name="Jiang Y.T."/>
            <person name="Yu X."/>
            <person name="Hao Y."/>
            <person name="Huang J."/>
            <person name="Zhao X.W."/>
            <person name="Ke S."/>
            <person name="Chen Y.Y."/>
            <person name="Wu W.L."/>
            <person name="Hsu J.L."/>
            <person name="Lin Y.F."/>
            <person name="Huang M.D."/>
            <person name="Li C.Y."/>
            <person name="Huang L."/>
            <person name="Wang Z.W."/>
            <person name="Zhao X."/>
            <person name="Zhong W.Y."/>
            <person name="Peng D.H."/>
            <person name="Ahmad S."/>
            <person name="Lan S."/>
            <person name="Zhang J.S."/>
            <person name="Tsai W.C."/>
            <person name="Van de Peer Y."/>
            <person name="Liu Z.J."/>
        </authorList>
    </citation>
    <scope>NUCLEOTIDE SEQUENCE</scope>
    <source>
        <strain evidence="2">CP</strain>
    </source>
</reference>
<comment type="caution">
    <text evidence="2">The sequence shown here is derived from an EMBL/GenBank/DDBJ whole genome shotgun (WGS) entry which is preliminary data.</text>
</comment>
<evidence type="ECO:0000313" key="3">
    <source>
        <dbReference type="Proteomes" id="UP001180020"/>
    </source>
</evidence>
<feature type="region of interest" description="Disordered" evidence="1">
    <location>
        <begin position="1"/>
        <end position="69"/>
    </location>
</feature>
<proteinExistence type="predicted"/>